<proteinExistence type="predicted"/>
<sequence length="50" mass="5971">MYDGYFAWKLVLLSIIRSVMFLVGNAHPTFTKIYYLIKSKFYLTVEINYV</sequence>
<evidence type="ECO:0000313" key="2">
    <source>
        <dbReference type="Proteomes" id="UP000217507"/>
    </source>
</evidence>
<dbReference type="AlphaFoldDB" id="A0A1Z4KJQ6"/>
<name>A0A1Z4KJQ6_ANAVA</name>
<gene>
    <name evidence="1" type="ORF">NIES23_19800</name>
</gene>
<dbReference type="EMBL" id="AP018216">
    <property type="protein sequence ID" value="BAY69187.1"/>
    <property type="molecule type" value="Genomic_DNA"/>
</dbReference>
<reference evidence="1 2" key="1">
    <citation type="submission" date="2017-06" db="EMBL/GenBank/DDBJ databases">
        <title>Genome sequencing of cyanobaciteial culture collection at National Institute for Environmental Studies (NIES).</title>
        <authorList>
            <person name="Hirose Y."/>
            <person name="Shimura Y."/>
            <person name="Fujisawa T."/>
            <person name="Nakamura Y."/>
            <person name="Kawachi M."/>
        </authorList>
    </citation>
    <scope>NUCLEOTIDE SEQUENCE [LARGE SCALE GENOMIC DNA]</scope>
    <source>
        <strain evidence="1 2">NIES-23</strain>
    </source>
</reference>
<protein>
    <submittedName>
        <fullName evidence="1">Uncharacterized protein</fullName>
    </submittedName>
</protein>
<accession>A0A1Z4KJQ6</accession>
<organism evidence="1 2">
    <name type="scientific">Trichormus variabilis NIES-23</name>
    <dbReference type="NCBI Taxonomy" id="1973479"/>
    <lineage>
        <taxon>Bacteria</taxon>
        <taxon>Bacillati</taxon>
        <taxon>Cyanobacteriota</taxon>
        <taxon>Cyanophyceae</taxon>
        <taxon>Nostocales</taxon>
        <taxon>Nostocaceae</taxon>
        <taxon>Trichormus</taxon>
    </lineage>
</organism>
<dbReference type="Proteomes" id="UP000217507">
    <property type="component" value="Chromosome"/>
</dbReference>
<evidence type="ECO:0000313" key="1">
    <source>
        <dbReference type="EMBL" id="BAY69187.1"/>
    </source>
</evidence>